<dbReference type="AlphaFoldDB" id="A0A1F7RXG0"/>
<name>A0A1F7RXG0_9BACT</name>
<dbReference type="PROSITE" id="PS51178">
    <property type="entry name" value="PASTA"/>
    <property type="match status" value="3"/>
</dbReference>
<keyword evidence="1" id="KW-1133">Transmembrane helix</keyword>
<keyword evidence="1" id="KW-0812">Transmembrane</keyword>
<evidence type="ECO:0000259" key="2">
    <source>
        <dbReference type="PROSITE" id="PS51178"/>
    </source>
</evidence>
<evidence type="ECO:0000256" key="1">
    <source>
        <dbReference type="SAM" id="Phobius"/>
    </source>
</evidence>
<accession>A0A1F7RXG0</accession>
<keyword evidence="1" id="KW-0472">Membrane</keyword>
<organism evidence="3 4">
    <name type="scientific">Candidatus Schekmanbacteria bacterium RBG_16_38_11</name>
    <dbReference type="NCBI Taxonomy" id="1817880"/>
    <lineage>
        <taxon>Bacteria</taxon>
        <taxon>Candidatus Schekmaniibacteriota</taxon>
    </lineage>
</organism>
<dbReference type="InterPro" id="IPR005543">
    <property type="entry name" value="PASTA_dom"/>
</dbReference>
<dbReference type="SMART" id="SM00740">
    <property type="entry name" value="PASTA"/>
    <property type="match status" value="3"/>
</dbReference>
<dbReference type="CDD" id="cd06577">
    <property type="entry name" value="PASTA_pknB"/>
    <property type="match status" value="3"/>
</dbReference>
<dbReference type="Proteomes" id="UP000178435">
    <property type="component" value="Unassembled WGS sequence"/>
</dbReference>
<comment type="caution">
    <text evidence="3">The sequence shown here is derived from an EMBL/GenBank/DDBJ whole genome shotgun (WGS) entry which is preliminary data.</text>
</comment>
<reference evidence="3 4" key="1">
    <citation type="journal article" date="2016" name="Nat. Commun.">
        <title>Thousands of microbial genomes shed light on interconnected biogeochemical processes in an aquifer system.</title>
        <authorList>
            <person name="Anantharaman K."/>
            <person name="Brown C.T."/>
            <person name="Hug L.A."/>
            <person name="Sharon I."/>
            <person name="Castelle C.J."/>
            <person name="Probst A.J."/>
            <person name="Thomas B.C."/>
            <person name="Singh A."/>
            <person name="Wilkins M.J."/>
            <person name="Karaoz U."/>
            <person name="Brodie E.L."/>
            <person name="Williams K.H."/>
            <person name="Hubbard S.S."/>
            <person name="Banfield J.F."/>
        </authorList>
    </citation>
    <scope>NUCLEOTIDE SEQUENCE [LARGE SCALE GENOMIC DNA]</scope>
</reference>
<evidence type="ECO:0000313" key="3">
    <source>
        <dbReference type="EMBL" id="OGL46110.1"/>
    </source>
</evidence>
<feature type="transmembrane region" description="Helical" evidence="1">
    <location>
        <begin position="12"/>
        <end position="35"/>
    </location>
</feature>
<evidence type="ECO:0000313" key="4">
    <source>
        <dbReference type="Proteomes" id="UP000178435"/>
    </source>
</evidence>
<dbReference type="Pfam" id="PF03793">
    <property type="entry name" value="PASTA"/>
    <property type="match status" value="3"/>
</dbReference>
<protein>
    <recommendedName>
        <fullName evidence="2">PASTA domain-containing protein</fullName>
    </recommendedName>
</protein>
<sequence>MLRKLFKTLIKYSLIITTFILTGLASGLIVMNIIIKSGKVPVPDITKKPLDQALIILGQNNLYPLVEGTRYDKEIPPYYIISQKPEPGKIVKKGRTVKILISKGQRVLLIPDFLGQPLREIEIKLAEKQLRIGDIVKVHSNNYAEGICMAQDPKPDEKGSPGDPVDILISLGPRRVDSLMPNLIGLKEEKAFDILNGFKVTLGKIKKVSSSSEASDTIIDQDPRPGCPLAQNQAVDLIINKISFKAQPQLLKTYRSFNYKVPAGSDNKNVKILVKNAKGSKELFNKNTTPGKSISLIVEVIGKTYVTIFVDGIKTMEQSF</sequence>
<feature type="domain" description="PASTA" evidence="2">
    <location>
        <begin position="104"/>
        <end position="171"/>
    </location>
</feature>
<dbReference type="Gene3D" id="3.30.10.20">
    <property type="match status" value="3"/>
</dbReference>
<feature type="domain" description="PASTA" evidence="2">
    <location>
        <begin position="172"/>
        <end position="241"/>
    </location>
</feature>
<feature type="domain" description="PASTA" evidence="2">
    <location>
        <begin position="36"/>
        <end position="103"/>
    </location>
</feature>
<proteinExistence type="predicted"/>
<gene>
    <name evidence="3" type="ORF">A2149_03025</name>
</gene>
<dbReference type="EMBL" id="MGDF01000063">
    <property type="protein sequence ID" value="OGL46110.1"/>
    <property type="molecule type" value="Genomic_DNA"/>
</dbReference>